<dbReference type="Proteomes" id="UP001632038">
    <property type="component" value="Unassembled WGS sequence"/>
</dbReference>
<sequence length="98" mass="10957">MSYWKSIELEVKHRYSVNMLEGDTVLYLAFKSISVALSEFVLSFPELFSDKCCFEIGSEVGLVGISLSYVKVSKVVLCDSDLPTLANMKANLELDHLT</sequence>
<organism evidence="1 2">
    <name type="scientific">Castilleja foliolosa</name>
    <dbReference type="NCBI Taxonomy" id="1961234"/>
    <lineage>
        <taxon>Eukaryota</taxon>
        <taxon>Viridiplantae</taxon>
        <taxon>Streptophyta</taxon>
        <taxon>Embryophyta</taxon>
        <taxon>Tracheophyta</taxon>
        <taxon>Spermatophyta</taxon>
        <taxon>Magnoliopsida</taxon>
        <taxon>eudicotyledons</taxon>
        <taxon>Gunneridae</taxon>
        <taxon>Pentapetalae</taxon>
        <taxon>asterids</taxon>
        <taxon>lamiids</taxon>
        <taxon>Lamiales</taxon>
        <taxon>Orobanchaceae</taxon>
        <taxon>Pedicularideae</taxon>
        <taxon>Castillejinae</taxon>
        <taxon>Castilleja</taxon>
    </lineage>
</organism>
<comment type="caution">
    <text evidence="1">The sequence shown here is derived from an EMBL/GenBank/DDBJ whole genome shotgun (WGS) entry which is preliminary data.</text>
</comment>
<reference evidence="2" key="1">
    <citation type="journal article" date="2024" name="IScience">
        <title>Strigolactones Initiate the Formation of Haustorium-like Structures in Castilleja.</title>
        <authorList>
            <person name="Buerger M."/>
            <person name="Peterson D."/>
            <person name="Chory J."/>
        </authorList>
    </citation>
    <scope>NUCLEOTIDE SEQUENCE [LARGE SCALE GENOMIC DNA]</scope>
</reference>
<accession>A0ABD3BYQ9</accession>
<name>A0ABD3BYQ9_9LAMI</name>
<dbReference type="Gene3D" id="3.40.50.150">
    <property type="entry name" value="Vaccinia Virus protein VP39"/>
    <property type="match status" value="1"/>
</dbReference>
<gene>
    <name evidence="1" type="ORF">CASFOL_033863</name>
</gene>
<evidence type="ECO:0000313" key="2">
    <source>
        <dbReference type="Proteomes" id="UP001632038"/>
    </source>
</evidence>
<evidence type="ECO:0000313" key="1">
    <source>
        <dbReference type="EMBL" id="KAL3622452.1"/>
    </source>
</evidence>
<dbReference type="AlphaFoldDB" id="A0ABD3BYQ9"/>
<keyword evidence="2" id="KW-1185">Reference proteome</keyword>
<dbReference type="SUPFAM" id="SSF53335">
    <property type="entry name" value="S-adenosyl-L-methionine-dependent methyltransferases"/>
    <property type="match status" value="1"/>
</dbReference>
<protein>
    <submittedName>
        <fullName evidence="1">Uncharacterized protein</fullName>
    </submittedName>
</protein>
<proteinExistence type="predicted"/>
<dbReference type="InterPro" id="IPR029063">
    <property type="entry name" value="SAM-dependent_MTases_sf"/>
</dbReference>
<dbReference type="EMBL" id="JAVIJP010000060">
    <property type="protein sequence ID" value="KAL3622452.1"/>
    <property type="molecule type" value="Genomic_DNA"/>
</dbReference>